<keyword evidence="4" id="KW-0808">Transferase</keyword>
<feature type="domain" description="Methyltransferase type 11" evidence="6">
    <location>
        <begin position="655"/>
        <end position="749"/>
    </location>
</feature>
<dbReference type="RefSeq" id="WP_068584160.1">
    <property type="nucleotide sequence ID" value="NZ_FTNK01000011.1"/>
</dbReference>
<dbReference type="EMBL" id="FTNK01000011">
    <property type="protein sequence ID" value="SIR33956.1"/>
    <property type="molecule type" value="Genomic_DNA"/>
</dbReference>
<organism evidence="7 8">
    <name type="scientific">Paenibacillus macquariensis</name>
    <dbReference type="NCBI Taxonomy" id="948756"/>
    <lineage>
        <taxon>Bacteria</taxon>
        <taxon>Bacillati</taxon>
        <taxon>Bacillota</taxon>
        <taxon>Bacilli</taxon>
        <taxon>Bacillales</taxon>
        <taxon>Paenibacillaceae</taxon>
        <taxon>Paenibacillus</taxon>
    </lineage>
</organism>
<evidence type="ECO:0000313" key="7">
    <source>
        <dbReference type="EMBL" id="SIR33956.1"/>
    </source>
</evidence>
<evidence type="ECO:0000256" key="4">
    <source>
        <dbReference type="ARBA" id="ARBA00022679"/>
    </source>
</evidence>
<keyword evidence="8" id="KW-1185">Reference proteome</keyword>
<dbReference type="Pfam" id="PF13489">
    <property type="entry name" value="Methyltransf_23"/>
    <property type="match status" value="1"/>
</dbReference>
<dbReference type="InterPro" id="IPR011990">
    <property type="entry name" value="TPR-like_helical_dom_sf"/>
</dbReference>
<dbReference type="Pfam" id="PF08241">
    <property type="entry name" value="Methyltransf_11"/>
    <property type="match status" value="1"/>
</dbReference>
<protein>
    <submittedName>
        <fullName evidence="7">Glycosyltransferase, GT2 family</fullName>
    </submittedName>
</protein>
<dbReference type="Gene3D" id="3.40.50.150">
    <property type="entry name" value="Vaccinia Virus protein VP39"/>
    <property type="match status" value="2"/>
</dbReference>
<feature type="domain" description="Glycosyltransferase 2-like" evidence="5">
    <location>
        <begin position="4"/>
        <end position="171"/>
    </location>
</feature>
<evidence type="ECO:0000259" key="6">
    <source>
        <dbReference type="Pfam" id="PF08241"/>
    </source>
</evidence>
<dbReference type="SUPFAM" id="SSF48452">
    <property type="entry name" value="TPR-like"/>
    <property type="match status" value="1"/>
</dbReference>
<proteinExistence type="inferred from homology"/>
<comment type="similarity">
    <text evidence="2">Belongs to the glycosyltransferase 2 family.</text>
</comment>
<dbReference type="InterPro" id="IPR029044">
    <property type="entry name" value="Nucleotide-diphossugar_trans"/>
</dbReference>
<dbReference type="SUPFAM" id="SSF53448">
    <property type="entry name" value="Nucleotide-diphospho-sugar transferases"/>
    <property type="match status" value="1"/>
</dbReference>
<evidence type="ECO:0000256" key="2">
    <source>
        <dbReference type="ARBA" id="ARBA00006739"/>
    </source>
</evidence>
<evidence type="ECO:0000259" key="5">
    <source>
        <dbReference type="Pfam" id="PF00535"/>
    </source>
</evidence>
<dbReference type="InterPro" id="IPR001173">
    <property type="entry name" value="Glyco_trans_2-like"/>
</dbReference>
<dbReference type="SUPFAM" id="SSF53335">
    <property type="entry name" value="S-adenosyl-L-methionine-dependent methyltransferases"/>
    <property type="match status" value="2"/>
</dbReference>
<sequence>MKTSIIILTHNQLEFTIGCIESIRKFTRLGTYEIIVVDNKSTDGTREWLSNQHELLTIFNDENLGFPKGCNQGIEISSGEYILLLNNDIVVTKNWLENLTNCIESSDNIGAVGPITNNSTYHQSIEVDYHTDVEMHAFAESINISNPEKWEKRLRLIGFCMLIKREVVDKIGFLDEIFSPGNFEDDDYSYRIIQEGYHLVLCRDTFIHHYGSVSFKEKPQAYNELLQRNRQKFIEKWSFDSPSSSFMRYDIVKLMDEHNKEASLNVLEIGCGCGATLLLIKNLYKNARLYGIENNKNAASIASLFADVISADVEKLLDYPNELFEYIILTDVVEHLYNPLQVLKDLKKHLKPNGKILASIPNVMHYSVLRDVINGRWNSTDAGLLDRTPLRLFTLDEVNKMFKEAEYDNISYNVNVTAMNKEDEQWIQKLNELSNLQDETQFKVYQYLVKASKTIIDREKAIKMELNEYNRVSELLQEIDKSVNLVENSQQLIDELQENKFTINEVFMIISDEIGNKIDVLNFLAVSAFNEGSYDFIIPFLQKALEYDPLDKGTLKNLGEVLDLFGETEMALEYVSKIEDQSQDILELIEKLKISNESKKSISEEILSIEQNDVPFTGERLVINQQVKNNFNDVLEEHMVRYELACKYVKGKLVLDAACGAGYGSKMLQKAGASFVIGVDVDEESLENARGVYAADNISFRYGDVNGLSLEDKSVDVVVSFETIEHIDKGSEWIKESARVLKDDGIFLVSTPNRMVTNPGLYYEEQPLNPHHRFEYGIIEFIGELLKEYELLELYGQSYIQDNVSYYNQVMRQARGINSEFLPSQILQQENHALLSLGEVKDAQPMYVVAVCKKKKNITDET</sequence>
<keyword evidence="3" id="KW-0328">Glycosyltransferase</keyword>
<evidence type="ECO:0000256" key="3">
    <source>
        <dbReference type="ARBA" id="ARBA00022676"/>
    </source>
</evidence>
<dbReference type="PANTHER" id="PTHR43179:SF12">
    <property type="entry name" value="GALACTOFURANOSYLTRANSFERASE GLFT2"/>
    <property type="match status" value="1"/>
</dbReference>
<comment type="caution">
    <text evidence="7">The sequence shown here is derived from an EMBL/GenBank/DDBJ whole genome shotgun (WGS) entry which is preliminary data.</text>
</comment>
<dbReference type="CDD" id="cd02440">
    <property type="entry name" value="AdoMet_MTases"/>
    <property type="match status" value="2"/>
</dbReference>
<dbReference type="Pfam" id="PF00535">
    <property type="entry name" value="Glycos_transf_2"/>
    <property type="match status" value="1"/>
</dbReference>
<dbReference type="InterPro" id="IPR013216">
    <property type="entry name" value="Methyltransf_11"/>
</dbReference>
<name>A0ABY1K6S2_9BACL</name>
<dbReference type="Gene3D" id="3.90.550.10">
    <property type="entry name" value="Spore Coat Polysaccharide Biosynthesis Protein SpsA, Chain A"/>
    <property type="match status" value="1"/>
</dbReference>
<dbReference type="CDD" id="cd04186">
    <property type="entry name" value="GT_2_like_c"/>
    <property type="match status" value="1"/>
</dbReference>
<dbReference type="Proteomes" id="UP000186666">
    <property type="component" value="Unassembled WGS sequence"/>
</dbReference>
<comment type="pathway">
    <text evidence="1">Cell wall biogenesis; cell wall polysaccharide biosynthesis.</text>
</comment>
<reference evidence="7 8" key="1">
    <citation type="submission" date="2017-01" db="EMBL/GenBank/DDBJ databases">
        <authorList>
            <person name="Varghese N."/>
            <person name="Submissions S."/>
        </authorList>
    </citation>
    <scope>NUCLEOTIDE SEQUENCE [LARGE SCALE GENOMIC DNA]</scope>
    <source>
        <strain evidence="7 8">ATCC 23464</strain>
    </source>
</reference>
<accession>A0ABY1K6S2</accession>
<dbReference type="InterPro" id="IPR029063">
    <property type="entry name" value="SAM-dependent_MTases_sf"/>
</dbReference>
<dbReference type="PANTHER" id="PTHR43179">
    <property type="entry name" value="RHAMNOSYLTRANSFERASE WBBL"/>
    <property type="match status" value="1"/>
</dbReference>
<evidence type="ECO:0000256" key="1">
    <source>
        <dbReference type="ARBA" id="ARBA00004776"/>
    </source>
</evidence>
<evidence type="ECO:0000313" key="8">
    <source>
        <dbReference type="Proteomes" id="UP000186666"/>
    </source>
</evidence>
<dbReference type="Gene3D" id="1.25.40.10">
    <property type="entry name" value="Tetratricopeptide repeat domain"/>
    <property type="match status" value="1"/>
</dbReference>
<gene>
    <name evidence="7" type="ORF">SAMN05421578_11174</name>
</gene>